<evidence type="ECO:0000259" key="8">
    <source>
        <dbReference type="PROSITE" id="PS50059"/>
    </source>
</evidence>
<dbReference type="InterPro" id="IPR001810">
    <property type="entry name" value="F-box_dom"/>
</dbReference>
<dbReference type="SMART" id="SM00367">
    <property type="entry name" value="LRR_CC"/>
    <property type="match status" value="4"/>
</dbReference>
<evidence type="ECO:0000313" key="10">
    <source>
        <dbReference type="EMBL" id="EEN46083.1"/>
    </source>
</evidence>
<evidence type="ECO:0000259" key="9">
    <source>
        <dbReference type="PROSITE" id="PS50181"/>
    </source>
</evidence>
<dbReference type="eggNOG" id="KOG0549">
    <property type="taxonomic scope" value="Eukaryota"/>
</dbReference>
<comment type="catalytic activity">
    <reaction evidence="1 6">
        <text>[protein]-peptidylproline (omega=180) = [protein]-peptidylproline (omega=0)</text>
        <dbReference type="Rhea" id="RHEA:16237"/>
        <dbReference type="Rhea" id="RHEA-COMP:10747"/>
        <dbReference type="Rhea" id="RHEA-COMP:10748"/>
        <dbReference type="ChEBI" id="CHEBI:83833"/>
        <dbReference type="ChEBI" id="CHEBI:83834"/>
        <dbReference type="EC" id="5.2.1.8"/>
    </reaction>
</comment>
<dbReference type="Gene3D" id="1.20.1280.50">
    <property type="match status" value="1"/>
</dbReference>
<dbReference type="SUPFAM" id="SSF54534">
    <property type="entry name" value="FKBP-like"/>
    <property type="match status" value="1"/>
</dbReference>
<feature type="region of interest" description="Disordered" evidence="7">
    <location>
        <begin position="557"/>
        <end position="586"/>
    </location>
</feature>
<dbReference type="PANTHER" id="PTHR45779">
    <property type="entry name" value="PEPTIDYLPROLYL ISOMERASE"/>
    <property type="match status" value="1"/>
</dbReference>
<dbReference type="InterPro" id="IPR006553">
    <property type="entry name" value="Leu-rich_rpt_Cys-con_subtyp"/>
</dbReference>
<dbReference type="InterPro" id="IPR044609">
    <property type="entry name" value="FKBP2/11"/>
</dbReference>
<dbReference type="SUPFAM" id="SSF52047">
    <property type="entry name" value="RNI-like"/>
    <property type="match status" value="2"/>
</dbReference>
<dbReference type="InterPro" id="IPR032675">
    <property type="entry name" value="LRR_dom_sf"/>
</dbReference>
<name>C3ZMU3_BRAFL</name>
<proteinExistence type="predicted"/>
<dbReference type="EC" id="5.2.1.8" evidence="2 6"/>
<dbReference type="Gene3D" id="3.10.50.40">
    <property type="match status" value="1"/>
</dbReference>
<dbReference type="SUPFAM" id="SSF81383">
    <property type="entry name" value="F-box domain"/>
    <property type="match status" value="1"/>
</dbReference>
<feature type="region of interest" description="Disordered" evidence="7">
    <location>
        <begin position="306"/>
        <end position="330"/>
    </location>
</feature>
<evidence type="ECO:0000256" key="5">
    <source>
        <dbReference type="ARBA" id="ARBA00023235"/>
    </source>
</evidence>
<dbReference type="Pfam" id="PF00254">
    <property type="entry name" value="FKBP_C"/>
    <property type="match status" value="1"/>
</dbReference>
<feature type="domain" description="PPIase FKBP-type" evidence="8">
    <location>
        <begin position="195"/>
        <end position="256"/>
    </location>
</feature>
<dbReference type="InParanoid" id="C3ZMU3"/>
<keyword evidence="4 6" id="KW-0697">Rotamase</keyword>
<dbReference type="InterPro" id="IPR046357">
    <property type="entry name" value="PPIase_dom_sf"/>
</dbReference>
<gene>
    <name evidence="10" type="ORF">BRAFLDRAFT_123439</name>
</gene>
<dbReference type="PROSITE" id="PS50181">
    <property type="entry name" value="FBOX"/>
    <property type="match status" value="1"/>
</dbReference>
<evidence type="ECO:0000256" key="7">
    <source>
        <dbReference type="SAM" id="MobiDB-lite"/>
    </source>
</evidence>
<dbReference type="PANTHER" id="PTHR45779:SF7">
    <property type="entry name" value="PEPTIDYLPROLYL ISOMERASE"/>
    <property type="match status" value="1"/>
</dbReference>
<dbReference type="SMART" id="SM00256">
    <property type="entry name" value="FBOX"/>
    <property type="match status" value="1"/>
</dbReference>
<dbReference type="EMBL" id="GG666648">
    <property type="protein sequence ID" value="EEN46083.1"/>
    <property type="molecule type" value="Genomic_DNA"/>
</dbReference>
<dbReference type="STRING" id="7739.C3ZMU3"/>
<dbReference type="InterPro" id="IPR036047">
    <property type="entry name" value="F-box-like_dom_sf"/>
</dbReference>
<feature type="compositionally biased region" description="Polar residues" evidence="7">
    <location>
        <begin position="557"/>
        <end position="568"/>
    </location>
</feature>
<dbReference type="GO" id="GO:0003755">
    <property type="term" value="F:peptidyl-prolyl cis-trans isomerase activity"/>
    <property type="evidence" value="ECO:0007669"/>
    <property type="project" value="UniProtKB-KW"/>
</dbReference>
<reference evidence="10" key="1">
    <citation type="journal article" date="2008" name="Nature">
        <title>The amphioxus genome and the evolution of the chordate karyotype.</title>
        <authorList>
            <consortium name="US DOE Joint Genome Institute (JGI-PGF)"/>
            <person name="Putnam N.H."/>
            <person name="Butts T."/>
            <person name="Ferrier D.E.K."/>
            <person name="Furlong R.F."/>
            <person name="Hellsten U."/>
            <person name="Kawashima T."/>
            <person name="Robinson-Rechavi M."/>
            <person name="Shoguchi E."/>
            <person name="Terry A."/>
            <person name="Yu J.-K."/>
            <person name="Benito-Gutierrez E.L."/>
            <person name="Dubchak I."/>
            <person name="Garcia-Fernandez J."/>
            <person name="Gibson-Brown J.J."/>
            <person name="Grigoriev I.V."/>
            <person name="Horton A.C."/>
            <person name="de Jong P.J."/>
            <person name="Jurka J."/>
            <person name="Kapitonov V.V."/>
            <person name="Kohara Y."/>
            <person name="Kuroki Y."/>
            <person name="Lindquist E."/>
            <person name="Lucas S."/>
            <person name="Osoegawa K."/>
            <person name="Pennacchio L.A."/>
            <person name="Salamov A.A."/>
            <person name="Satou Y."/>
            <person name="Sauka-Spengler T."/>
            <person name="Schmutz J."/>
            <person name="Shin-I T."/>
            <person name="Toyoda A."/>
            <person name="Bronner-Fraser M."/>
            <person name="Fujiyama A."/>
            <person name="Holland L.Z."/>
            <person name="Holland P.W.H."/>
            <person name="Satoh N."/>
            <person name="Rokhsar D.S."/>
        </authorList>
    </citation>
    <scope>NUCLEOTIDE SEQUENCE [LARGE SCALE GENOMIC DNA]</scope>
    <source>
        <strain evidence="10">S238N-H82</strain>
        <tissue evidence="10">Testes</tissue>
    </source>
</reference>
<sequence length="786" mass="89450">MSARVRPYKEVKSARVGPYRVSARVRPYWGRSRLVTTDVSKPWSAGCHEGRTSLIGRDWRLSGCLPSLSREHLTQVLVWCTLPVADSDRRAQVLDFFLCNIFRGLDIDLCLHLGQFTDEISHLALREDAPPRKMSLTTGTGYTRPLQKMERSSKMKPHVLVPLAALMSVCLAGEQKVQIGIKKRAETCPIKSKKGDTLHMHYTGKLEDGTEFDSSIPRGDPFVFTLGSGQVIRGWDQGLLGMCEKEKRKLVIPPELDSADQQEVTSCLLFQVMVNEELAIRFQEPRVFVMMHSKIDSNLESNHINILEKKQPKKKPKKDKNSRCSSPVNGQLHEEMLSPNWSVLPPDIFFIIFSYLSPSDRASIRVVCKTFLRMIDHPSVWRHKVVYLCYISKFEQTGMWTLLQSRKIESVMVPRTSDNDCKKLRENLPHLKGLQIIQWVRYNQLRLLKTLSELRQLRLGDCTKFTDKELMMGVTNFQHLTVLELSNINMLRDNAFKQLVRLRSLEELTVRRCLRASSMFAISGMGLQYVLFRLPKLRCLTLYAVGLSSDELSLSFTPPKGSAQSSQPRPRPGYYPSKKNDIPEEEAPSVQKLQLQSLTLTHSLSWPMTEEALSQLDTVETLCLNSCYLFRRRDLPVEDVTSIFRKLINVKSLDLASTNCKNTCLEHMPSGLESLDLRDCYSVSGIGLQSLSDRAGPNMKHLGLALCNRVSNHPLSMLHTMFPNLETLDLSSCRCVTQDTLAKLLKLEKLRWLGLRGCTQLTLEAVQKMQEMSGNRIRVEGPSLLR</sequence>
<protein>
    <recommendedName>
        <fullName evidence="2 6">peptidylprolyl isomerase</fullName>
        <ecNumber evidence="2 6">5.2.1.8</ecNumber>
    </recommendedName>
</protein>
<evidence type="ECO:0000256" key="1">
    <source>
        <dbReference type="ARBA" id="ARBA00000971"/>
    </source>
</evidence>
<feature type="compositionally biased region" description="Basic residues" evidence="7">
    <location>
        <begin position="311"/>
        <end position="320"/>
    </location>
</feature>
<accession>C3ZMU3</accession>
<dbReference type="Pfam" id="PF12937">
    <property type="entry name" value="F-box-like"/>
    <property type="match status" value="1"/>
</dbReference>
<dbReference type="PROSITE" id="PS50059">
    <property type="entry name" value="FKBP_PPIASE"/>
    <property type="match status" value="1"/>
</dbReference>
<dbReference type="AlphaFoldDB" id="C3ZMU3"/>
<organism>
    <name type="scientific">Branchiostoma floridae</name>
    <name type="common">Florida lancelet</name>
    <name type="synonym">Amphioxus</name>
    <dbReference type="NCBI Taxonomy" id="7739"/>
    <lineage>
        <taxon>Eukaryota</taxon>
        <taxon>Metazoa</taxon>
        <taxon>Chordata</taxon>
        <taxon>Cephalochordata</taxon>
        <taxon>Leptocardii</taxon>
        <taxon>Amphioxiformes</taxon>
        <taxon>Branchiostomatidae</taxon>
        <taxon>Branchiostoma</taxon>
    </lineage>
</organism>
<dbReference type="Gene3D" id="3.80.10.10">
    <property type="entry name" value="Ribonuclease Inhibitor"/>
    <property type="match status" value="2"/>
</dbReference>
<dbReference type="InterPro" id="IPR001179">
    <property type="entry name" value="PPIase_FKBP_dom"/>
</dbReference>
<evidence type="ECO:0000256" key="6">
    <source>
        <dbReference type="PROSITE-ProRule" id="PRU00277"/>
    </source>
</evidence>
<keyword evidence="5 6" id="KW-0413">Isomerase</keyword>
<evidence type="ECO:0000256" key="2">
    <source>
        <dbReference type="ARBA" id="ARBA00013194"/>
    </source>
</evidence>
<feature type="domain" description="F-box" evidence="9">
    <location>
        <begin position="338"/>
        <end position="384"/>
    </location>
</feature>
<evidence type="ECO:0000256" key="3">
    <source>
        <dbReference type="ARBA" id="ARBA00022786"/>
    </source>
</evidence>
<evidence type="ECO:0000256" key="4">
    <source>
        <dbReference type="ARBA" id="ARBA00023110"/>
    </source>
</evidence>
<keyword evidence="3" id="KW-0833">Ubl conjugation pathway</keyword>